<dbReference type="InterPro" id="IPR011011">
    <property type="entry name" value="Znf_FYVE_PHD"/>
</dbReference>
<dbReference type="Proteomes" id="UP000483820">
    <property type="component" value="Chromosome I"/>
</dbReference>
<feature type="region of interest" description="Disordered" evidence="5">
    <location>
        <begin position="60"/>
        <end position="87"/>
    </location>
</feature>
<feature type="region of interest" description="Disordered" evidence="5">
    <location>
        <begin position="236"/>
        <end position="326"/>
    </location>
</feature>
<dbReference type="RefSeq" id="XP_003114801.2">
    <property type="nucleotide sequence ID" value="XM_003114753.2"/>
</dbReference>
<dbReference type="CTD" id="9815650"/>
<feature type="compositionally biased region" description="Basic and acidic residues" evidence="5">
    <location>
        <begin position="307"/>
        <end position="318"/>
    </location>
</feature>
<evidence type="ECO:0000256" key="1">
    <source>
        <dbReference type="ARBA" id="ARBA00022723"/>
    </source>
</evidence>
<evidence type="ECO:0000256" key="4">
    <source>
        <dbReference type="PROSITE-ProRule" id="PRU00091"/>
    </source>
</evidence>
<dbReference type="EMBL" id="WUAV01000001">
    <property type="protein sequence ID" value="KAF1770189.1"/>
    <property type="molecule type" value="Genomic_DNA"/>
</dbReference>
<evidence type="ECO:0000313" key="7">
    <source>
        <dbReference type="EMBL" id="KAF1770189.1"/>
    </source>
</evidence>
<evidence type="ECO:0000256" key="5">
    <source>
        <dbReference type="SAM" id="MobiDB-lite"/>
    </source>
</evidence>
<feature type="compositionally biased region" description="Low complexity" evidence="5">
    <location>
        <begin position="63"/>
        <end position="77"/>
    </location>
</feature>
<evidence type="ECO:0000256" key="2">
    <source>
        <dbReference type="ARBA" id="ARBA00022771"/>
    </source>
</evidence>
<accession>A0A6A5HR68</accession>
<keyword evidence="1" id="KW-0479">Metal-binding</keyword>
<reference evidence="7 8" key="1">
    <citation type="submission" date="2019-12" db="EMBL/GenBank/DDBJ databases">
        <title>Chromosome-level assembly of the Caenorhabditis remanei genome.</title>
        <authorList>
            <person name="Teterina A.A."/>
            <person name="Willis J.H."/>
            <person name="Phillips P.C."/>
        </authorList>
    </citation>
    <scope>NUCLEOTIDE SEQUENCE [LARGE SCALE GENOMIC DNA]</scope>
    <source>
        <strain evidence="7 8">PX506</strain>
        <tissue evidence="7">Whole organism</tissue>
    </source>
</reference>
<dbReference type="GeneID" id="9815650"/>
<feature type="domain" description="FYVE-type" evidence="6">
    <location>
        <begin position="97"/>
        <end position="151"/>
    </location>
</feature>
<dbReference type="CDD" id="cd15747">
    <property type="entry name" value="FYVE_Slp3_4_5"/>
    <property type="match status" value="1"/>
</dbReference>
<gene>
    <name evidence="7" type="ORF">GCK72_002007</name>
</gene>
<dbReference type="PROSITE" id="PS50178">
    <property type="entry name" value="ZF_FYVE"/>
    <property type="match status" value="1"/>
</dbReference>
<sequence>METSTWDALNNSIKELSAEEQQAIRNVLEKDLEFQQSEQNRIRSLSTCVAIKKTSLQEKRRASSVAGSESSESGLSSPGNISHGRTSPLPKWNNRVCSICQCTLGYILNSGTKCKKCSTPLCDKCAHSVSSGTSQNPQKYSLCTVCYSERELSAAKNEWVQGSDEAEKTSEKLLNAMKFSEKRNSVQIPATPPAINKGKAPYKRNLTLPAIQTNYLSVPDEAPGVVQSAGGNSNFSPKFWGGSPSPRSPRSFSSANSSNMSINSPAPNDSLRALHPREPIGSPAPRPMSSTPLTGVPEDSTIQIPTVERRRSAFEGTRRSGKLRRQSEATVPTFQLSMCYRDPRKFVEAVLHYDRNRSFLAVHVLLIRSEKEKGRRPEFEEYLHLEMEFRRKCSKSAMRHKSQKRKTVANQDVEKMNEIFKFPRVSETALMDGSLKISCIVSFKNGNQRCFEGSIYVKELCGLRNGTKVFKFIELANIRLYSIDEEDEIPEYDWIISV</sequence>
<dbReference type="KEGG" id="crq:GCK72_002007"/>
<feature type="compositionally biased region" description="Low complexity" evidence="5">
    <location>
        <begin position="243"/>
        <end position="268"/>
    </location>
</feature>
<dbReference type="SUPFAM" id="SSF57903">
    <property type="entry name" value="FYVE/PHD zinc finger"/>
    <property type="match status" value="1"/>
</dbReference>
<proteinExistence type="predicted"/>
<dbReference type="GO" id="GO:0008270">
    <property type="term" value="F:zinc ion binding"/>
    <property type="evidence" value="ECO:0007669"/>
    <property type="project" value="UniProtKB-KW"/>
</dbReference>
<comment type="caution">
    <text evidence="7">The sequence shown here is derived from an EMBL/GenBank/DDBJ whole genome shotgun (WGS) entry which is preliminary data.</text>
</comment>
<keyword evidence="3" id="KW-0862">Zinc</keyword>
<dbReference type="Gene3D" id="3.30.40.10">
    <property type="entry name" value="Zinc/RING finger domain, C3HC4 (zinc finger)"/>
    <property type="match status" value="1"/>
</dbReference>
<protein>
    <recommendedName>
        <fullName evidence="6">FYVE-type domain-containing protein</fullName>
    </recommendedName>
</protein>
<dbReference type="InterPro" id="IPR017455">
    <property type="entry name" value="Znf_FYVE-rel"/>
</dbReference>
<name>A0A6A5HR68_CAERE</name>
<organism evidence="7 8">
    <name type="scientific">Caenorhabditis remanei</name>
    <name type="common">Caenorhabditis vulgaris</name>
    <dbReference type="NCBI Taxonomy" id="31234"/>
    <lineage>
        <taxon>Eukaryota</taxon>
        <taxon>Metazoa</taxon>
        <taxon>Ecdysozoa</taxon>
        <taxon>Nematoda</taxon>
        <taxon>Chromadorea</taxon>
        <taxon>Rhabditida</taxon>
        <taxon>Rhabditina</taxon>
        <taxon>Rhabditomorpha</taxon>
        <taxon>Rhabditoidea</taxon>
        <taxon>Rhabditidae</taxon>
        <taxon>Peloderinae</taxon>
        <taxon>Caenorhabditis</taxon>
    </lineage>
</organism>
<dbReference type="InterPro" id="IPR013083">
    <property type="entry name" value="Znf_RING/FYVE/PHD"/>
</dbReference>
<evidence type="ECO:0000259" key="6">
    <source>
        <dbReference type="PROSITE" id="PS50178"/>
    </source>
</evidence>
<evidence type="ECO:0000313" key="8">
    <source>
        <dbReference type="Proteomes" id="UP000483820"/>
    </source>
</evidence>
<evidence type="ECO:0000256" key="3">
    <source>
        <dbReference type="ARBA" id="ARBA00022833"/>
    </source>
</evidence>
<dbReference type="AlphaFoldDB" id="A0A6A5HR68"/>
<keyword evidence="2 4" id="KW-0863">Zinc-finger</keyword>